<dbReference type="Pfam" id="PF00072">
    <property type="entry name" value="Response_reg"/>
    <property type="match status" value="1"/>
</dbReference>
<dbReference type="OrthoDB" id="136365at2"/>
<dbReference type="GO" id="GO:0000160">
    <property type="term" value="P:phosphorelay signal transduction system"/>
    <property type="evidence" value="ECO:0007669"/>
    <property type="project" value="InterPro"/>
</dbReference>
<dbReference type="AlphaFoldDB" id="A0A1H9J7S7"/>
<organism evidence="3 4">
    <name type="scientific">Microlunatus flavus</name>
    <dbReference type="NCBI Taxonomy" id="1036181"/>
    <lineage>
        <taxon>Bacteria</taxon>
        <taxon>Bacillati</taxon>
        <taxon>Actinomycetota</taxon>
        <taxon>Actinomycetes</taxon>
        <taxon>Propionibacteriales</taxon>
        <taxon>Propionibacteriaceae</taxon>
        <taxon>Microlunatus</taxon>
    </lineage>
</organism>
<proteinExistence type="predicted"/>
<dbReference type="Proteomes" id="UP000198504">
    <property type="component" value="Unassembled WGS sequence"/>
</dbReference>
<dbReference type="RefSeq" id="WP_091182157.1">
    <property type="nucleotide sequence ID" value="NZ_FOFA01000006.1"/>
</dbReference>
<dbReference type="InterPro" id="IPR051015">
    <property type="entry name" value="EvgA-like"/>
</dbReference>
<evidence type="ECO:0000259" key="2">
    <source>
        <dbReference type="PROSITE" id="PS50110"/>
    </source>
</evidence>
<dbReference type="InterPro" id="IPR011006">
    <property type="entry name" value="CheY-like_superfamily"/>
</dbReference>
<dbReference type="PROSITE" id="PS50110">
    <property type="entry name" value="RESPONSE_REGULATORY"/>
    <property type="match status" value="1"/>
</dbReference>
<feature type="modified residue" description="4-aspartylphosphate" evidence="1">
    <location>
        <position position="54"/>
    </location>
</feature>
<reference evidence="4" key="1">
    <citation type="submission" date="2016-10" db="EMBL/GenBank/DDBJ databases">
        <authorList>
            <person name="Varghese N."/>
            <person name="Submissions S."/>
        </authorList>
    </citation>
    <scope>NUCLEOTIDE SEQUENCE [LARGE SCALE GENOMIC DNA]</scope>
    <source>
        <strain evidence="4">CGMCC 4.6856</strain>
    </source>
</reference>
<keyword evidence="4" id="KW-1185">Reference proteome</keyword>
<name>A0A1H9J7S7_9ACTN</name>
<dbReference type="CDD" id="cd17535">
    <property type="entry name" value="REC_NarL-like"/>
    <property type="match status" value="1"/>
</dbReference>
<dbReference type="InterPro" id="IPR058245">
    <property type="entry name" value="NreC/VraR/RcsB-like_REC"/>
</dbReference>
<evidence type="ECO:0000256" key="1">
    <source>
        <dbReference type="PROSITE-ProRule" id="PRU00169"/>
    </source>
</evidence>
<dbReference type="InterPro" id="IPR001789">
    <property type="entry name" value="Sig_transdc_resp-reg_receiver"/>
</dbReference>
<dbReference type="SMART" id="SM00448">
    <property type="entry name" value="REC"/>
    <property type="match status" value="1"/>
</dbReference>
<dbReference type="PANTHER" id="PTHR45566">
    <property type="entry name" value="HTH-TYPE TRANSCRIPTIONAL REGULATOR YHJB-RELATED"/>
    <property type="match status" value="1"/>
</dbReference>
<dbReference type="STRING" id="1036181.SAMN05421756_106115"/>
<dbReference type="PANTHER" id="PTHR45566:SF2">
    <property type="entry name" value="NARL SUBFAMILY"/>
    <property type="match status" value="1"/>
</dbReference>
<keyword evidence="1" id="KW-0597">Phosphoprotein</keyword>
<protein>
    <submittedName>
        <fullName evidence="3">Two-component system, NarL family, response regulator</fullName>
    </submittedName>
</protein>
<feature type="domain" description="Response regulatory" evidence="2">
    <location>
        <begin position="3"/>
        <end position="119"/>
    </location>
</feature>
<accession>A0A1H9J7S7</accession>
<evidence type="ECO:0000313" key="3">
    <source>
        <dbReference type="EMBL" id="SEQ82848.1"/>
    </source>
</evidence>
<dbReference type="Gene3D" id="3.40.50.2300">
    <property type="match status" value="1"/>
</dbReference>
<dbReference type="SUPFAM" id="SSF52172">
    <property type="entry name" value="CheY-like"/>
    <property type="match status" value="1"/>
</dbReference>
<sequence>MTRVLVVDDHDFFRTCMVDLVASTADLRAVGECRDGTEVLDAVRVLRPDVVLMDVRMRTRTGLEAAADLRRAGDGARVILLSSDPVHRHRRAAEREGVAGYLMKDADASRVLEAIRRVASGGTAWPEERLAG</sequence>
<dbReference type="EMBL" id="FOFA01000006">
    <property type="protein sequence ID" value="SEQ82848.1"/>
    <property type="molecule type" value="Genomic_DNA"/>
</dbReference>
<gene>
    <name evidence="3" type="ORF">SAMN05421756_106115</name>
</gene>
<evidence type="ECO:0000313" key="4">
    <source>
        <dbReference type="Proteomes" id="UP000198504"/>
    </source>
</evidence>